<organism evidence="2 3">
    <name type="scientific">Testicularia cyperi</name>
    <dbReference type="NCBI Taxonomy" id="1882483"/>
    <lineage>
        <taxon>Eukaryota</taxon>
        <taxon>Fungi</taxon>
        <taxon>Dikarya</taxon>
        <taxon>Basidiomycota</taxon>
        <taxon>Ustilaginomycotina</taxon>
        <taxon>Ustilaginomycetes</taxon>
        <taxon>Ustilaginales</taxon>
        <taxon>Anthracoideaceae</taxon>
        <taxon>Testicularia</taxon>
    </lineage>
</organism>
<keyword evidence="3" id="KW-1185">Reference proteome</keyword>
<evidence type="ECO:0000313" key="2">
    <source>
        <dbReference type="EMBL" id="PWY99721.1"/>
    </source>
</evidence>
<gene>
    <name evidence="2" type="ORF">BCV70DRAFT_223634</name>
</gene>
<dbReference type="Proteomes" id="UP000246740">
    <property type="component" value="Unassembled WGS sequence"/>
</dbReference>
<dbReference type="EMBL" id="KZ819194">
    <property type="protein sequence ID" value="PWY99721.1"/>
    <property type="molecule type" value="Genomic_DNA"/>
</dbReference>
<sequence length="300" mass="34068">MQGLCRLLTVICFLWAVHDRRVSSRPLAAPTANPITITENNKIVEHADASSLHGEDSPAYILAREIVALTKVQASISRLEQARLGPKPRSASLTPVVPVIPSATVFEEMEMPGPDAPLLSPSERLQRYGRMVFIDRYPIYLDSSSPTRAQLQQALNDFRRFYYHYDRAGQTRPTDTVYVSDRFQQVHVFEVPQIRTDEIQHYLDEAKRYGEKYGPEVSALRFGLPFKRHQFNSEDFSGSEIYRTNESPSLESLRSTLESHGKLRIIDKAKDLVIMARVTTEGAVRMTGKFRASGEEILRL</sequence>
<evidence type="ECO:0000313" key="3">
    <source>
        <dbReference type="Proteomes" id="UP000246740"/>
    </source>
</evidence>
<evidence type="ECO:0000256" key="1">
    <source>
        <dbReference type="SAM" id="SignalP"/>
    </source>
</evidence>
<reference evidence="2 3" key="1">
    <citation type="journal article" date="2018" name="Mol. Biol. Evol.">
        <title>Broad Genomic Sampling Reveals a Smut Pathogenic Ancestry of the Fungal Clade Ustilaginomycotina.</title>
        <authorList>
            <person name="Kijpornyongpan T."/>
            <person name="Mondo S.J."/>
            <person name="Barry K."/>
            <person name="Sandor L."/>
            <person name="Lee J."/>
            <person name="Lipzen A."/>
            <person name="Pangilinan J."/>
            <person name="LaButti K."/>
            <person name="Hainaut M."/>
            <person name="Henrissat B."/>
            <person name="Grigoriev I.V."/>
            <person name="Spatafora J.W."/>
            <person name="Aime M.C."/>
        </authorList>
    </citation>
    <scope>NUCLEOTIDE SEQUENCE [LARGE SCALE GENOMIC DNA]</scope>
    <source>
        <strain evidence="2 3">MCA 3645</strain>
    </source>
</reference>
<keyword evidence="1" id="KW-0732">Signal</keyword>
<dbReference type="AlphaFoldDB" id="A0A317XNR0"/>
<accession>A0A317XNR0</accession>
<protein>
    <submittedName>
        <fullName evidence="2">Uncharacterized protein</fullName>
    </submittedName>
</protein>
<feature type="chain" id="PRO_5016233973" evidence="1">
    <location>
        <begin position="25"/>
        <end position="300"/>
    </location>
</feature>
<dbReference type="InParanoid" id="A0A317XNR0"/>
<name>A0A317XNR0_9BASI</name>
<feature type="signal peptide" evidence="1">
    <location>
        <begin position="1"/>
        <end position="24"/>
    </location>
</feature>
<proteinExistence type="predicted"/>